<reference evidence="9 10" key="1">
    <citation type="submission" date="2019-11" db="EMBL/GenBank/DDBJ databases">
        <title>Comparative genomics of hydrocarbon-degrading Desulfosarcina strains.</title>
        <authorList>
            <person name="Watanabe M."/>
            <person name="Kojima H."/>
            <person name="Fukui M."/>
        </authorList>
    </citation>
    <scope>NUCLEOTIDE SEQUENCE [LARGE SCALE GENOMIC DNA]</scope>
    <source>
        <strain evidence="9 10">28bB2T</strain>
    </source>
</reference>
<name>A0A5K7ZGJ6_9BACT</name>
<proteinExistence type="inferred from homology"/>
<dbReference type="Pfam" id="PF13727">
    <property type="entry name" value="CoA_binding_3"/>
    <property type="match status" value="1"/>
</dbReference>
<evidence type="ECO:0000256" key="7">
    <source>
        <dbReference type="SAM" id="Phobius"/>
    </source>
</evidence>
<dbReference type="InterPro" id="IPR003362">
    <property type="entry name" value="Bact_transf"/>
</dbReference>
<evidence type="ECO:0000256" key="2">
    <source>
        <dbReference type="ARBA" id="ARBA00006464"/>
    </source>
</evidence>
<evidence type="ECO:0000313" key="10">
    <source>
        <dbReference type="Proteomes" id="UP000425960"/>
    </source>
</evidence>
<evidence type="ECO:0000256" key="1">
    <source>
        <dbReference type="ARBA" id="ARBA00004141"/>
    </source>
</evidence>
<dbReference type="PANTHER" id="PTHR30576">
    <property type="entry name" value="COLANIC BIOSYNTHESIS UDP-GLUCOSE LIPID CARRIER TRANSFERASE"/>
    <property type="match status" value="1"/>
</dbReference>
<feature type="transmembrane region" description="Helical" evidence="7">
    <location>
        <begin position="12"/>
        <end position="35"/>
    </location>
</feature>
<evidence type="ECO:0000256" key="4">
    <source>
        <dbReference type="ARBA" id="ARBA00022692"/>
    </source>
</evidence>
<evidence type="ECO:0000256" key="6">
    <source>
        <dbReference type="ARBA" id="ARBA00023136"/>
    </source>
</evidence>
<dbReference type="NCBIfam" id="TIGR03025">
    <property type="entry name" value="EPS_sugtrans"/>
    <property type="match status" value="1"/>
</dbReference>
<evidence type="ECO:0000256" key="5">
    <source>
        <dbReference type="ARBA" id="ARBA00022989"/>
    </source>
</evidence>
<feature type="transmembrane region" description="Helical" evidence="7">
    <location>
        <begin position="282"/>
        <end position="303"/>
    </location>
</feature>
<dbReference type="SUPFAM" id="SSF51735">
    <property type="entry name" value="NAD(P)-binding Rossmann-fold domains"/>
    <property type="match status" value="1"/>
</dbReference>
<comment type="subcellular location">
    <subcellularLocation>
        <location evidence="1">Membrane</location>
        <topology evidence="1">Multi-pass membrane protein</topology>
    </subcellularLocation>
</comment>
<feature type="transmembrane region" description="Helical" evidence="7">
    <location>
        <begin position="108"/>
        <end position="128"/>
    </location>
</feature>
<accession>A0A5K7ZGJ6</accession>
<organism evidence="9 10">
    <name type="scientific">Desulfosarcina ovata subsp. sediminis</name>
    <dbReference type="NCBI Taxonomy" id="885957"/>
    <lineage>
        <taxon>Bacteria</taxon>
        <taxon>Pseudomonadati</taxon>
        <taxon>Thermodesulfobacteriota</taxon>
        <taxon>Desulfobacteria</taxon>
        <taxon>Desulfobacterales</taxon>
        <taxon>Desulfosarcinaceae</taxon>
        <taxon>Desulfosarcina</taxon>
    </lineage>
</organism>
<evidence type="ECO:0000256" key="3">
    <source>
        <dbReference type="ARBA" id="ARBA00022679"/>
    </source>
</evidence>
<feature type="domain" description="Bacterial sugar transferase" evidence="8">
    <location>
        <begin position="277"/>
        <end position="465"/>
    </location>
</feature>
<dbReference type="GO" id="GO:0016780">
    <property type="term" value="F:phosphotransferase activity, for other substituted phosphate groups"/>
    <property type="evidence" value="ECO:0007669"/>
    <property type="project" value="TreeGrafter"/>
</dbReference>
<dbReference type="InterPro" id="IPR036291">
    <property type="entry name" value="NAD(P)-bd_dom_sf"/>
</dbReference>
<sequence>MYDDKMVEMERAVFLLDLLLTVLAFLGAFWLYMLILPDVEVSFYSHVFLLPLILFFIVGFFSYFGAYEPPRGKTTFGYSWAIFRGITLTIGAILALIFFLKIEYVSRLVILIFSGFEFLIILSTRWWLRSYYIRNVKEGSKALHVLVIGTGERAAELSVKLTRQAEWGMKIIGHLDPDGSRVGRQVNGAPVIGTIDNISQILKEHVVDEVIIAIPRSLLEDVEPIALACEEEGIKLQFMADIFNLQHVARIRLTQVGEIPLLTLEPVAQDEIKLLFKRCFDFFVTLLSMPIVLPIVGIIAIAVKWDSPGPIFFIQQRVGLKKRLFPMIKFRSMFIDAEERLKEIEHLNEAEGPIFKMKNDPRVTRVGNFIRKTSLDEIPQLFNVLMGHMSLVGPRPMSIRDVDLFDKGVQRKRFSVKPGITCIWQVSGRSNLPFEKWLELDLEYIENWNLWLDLKILLKTVPAVLFSKGAV</sequence>
<dbReference type="Pfam" id="PF02397">
    <property type="entry name" value="Bac_transf"/>
    <property type="match status" value="1"/>
</dbReference>
<keyword evidence="5 7" id="KW-1133">Transmembrane helix</keyword>
<dbReference type="KEGG" id="dov:DSCO28_18840"/>
<comment type="similarity">
    <text evidence="2">Belongs to the bacterial sugar transferase family.</text>
</comment>
<dbReference type="GO" id="GO:0016020">
    <property type="term" value="C:membrane"/>
    <property type="evidence" value="ECO:0007669"/>
    <property type="project" value="UniProtKB-SubCell"/>
</dbReference>
<feature type="transmembrane region" description="Helical" evidence="7">
    <location>
        <begin position="78"/>
        <end position="102"/>
    </location>
</feature>
<dbReference type="PANTHER" id="PTHR30576:SF10">
    <property type="entry name" value="SLL5057 PROTEIN"/>
    <property type="match status" value="1"/>
</dbReference>
<dbReference type="RefSeq" id="WP_155322058.1">
    <property type="nucleotide sequence ID" value="NZ_AP021876.1"/>
</dbReference>
<dbReference type="EMBL" id="AP021876">
    <property type="protein sequence ID" value="BBO81318.1"/>
    <property type="molecule type" value="Genomic_DNA"/>
</dbReference>
<dbReference type="InterPro" id="IPR017475">
    <property type="entry name" value="EPS_sugar_tfrase"/>
</dbReference>
<keyword evidence="4 7" id="KW-0812">Transmembrane</keyword>
<evidence type="ECO:0000313" key="9">
    <source>
        <dbReference type="EMBL" id="BBO81318.1"/>
    </source>
</evidence>
<protein>
    <submittedName>
        <fullName evidence="9">UDP-phosphate galactose phosphotransferase</fullName>
    </submittedName>
</protein>
<dbReference type="Proteomes" id="UP000425960">
    <property type="component" value="Chromosome"/>
</dbReference>
<evidence type="ECO:0000259" key="8">
    <source>
        <dbReference type="Pfam" id="PF02397"/>
    </source>
</evidence>
<gene>
    <name evidence="9" type="ORF">DSCO28_18840</name>
</gene>
<keyword evidence="6 7" id="KW-0472">Membrane</keyword>
<feature type="transmembrane region" description="Helical" evidence="7">
    <location>
        <begin position="47"/>
        <end position="66"/>
    </location>
</feature>
<dbReference type="AlphaFoldDB" id="A0A5K7ZGJ6"/>
<dbReference type="Gene3D" id="3.40.50.720">
    <property type="entry name" value="NAD(P)-binding Rossmann-like Domain"/>
    <property type="match status" value="1"/>
</dbReference>
<keyword evidence="3 9" id="KW-0808">Transferase</keyword>